<organism evidence="4 5">
    <name type="scientific">Rhizobium multihospitium</name>
    <dbReference type="NCBI Taxonomy" id="410764"/>
    <lineage>
        <taxon>Bacteria</taxon>
        <taxon>Pseudomonadati</taxon>
        <taxon>Pseudomonadota</taxon>
        <taxon>Alphaproteobacteria</taxon>
        <taxon>Hyphomicrobiales</taxon>
        <taxon>Rhizobiaceae</taxon>
        <taxon>Rhizobium/Agrobacterium group</taxon>
        <taxon>Rhizobium</taxon>
    </lineage>
</organism>
<evidence type="ECO:0000313" key="4">
    <source>
        <dbReference type="EMBL" id="SCB10593.1"/>
    </source>
</evidence>
<feature type="domain" description="Solute-binding protein family 3/N-terminal" evidence="3">
    <location>
        <begin position="25"/>
        <end position="242"/>
    </location>
</feature>
<keyword evidence="2" id="KW-0732">Signal</keyword>
<evidence type="ECO:0000313" key="5">
    <source>
        <dbReference type="Proteomes" id="UP000199101"/>
    </source>
</evidence>
<keyword evidence="5" id="KW-1185">Reference proteome</keyword>
<dbReference type="Pfam" id="PF00497">
    <property type="entry name" value="SBP_bac_3"/>
    <property type="match status" value="1"/>
</dbReference>
<sequence length="248" mass="26547">MQANPFELSEQERNELAPNGSMLAGIAVGPAASAVWCVRDAVGGEPRGVTVMLAREIARRCLLSLQLVEFASSGDIVANADKGSWTLSFVPIDDERRRLVAVGPNYYLGVSTYLTRADEFRSVADVDASGVRVAGIAGTATFRSAQKSLHRASIEAIVSLDEAVARFRNREIEALALGKESILSLLADLKDCHAVEGHFHEAGTAVVVPKSHTHALVATTRMIEAMKVDGTIRRVFDENGMPHAAVAP</sequence>
<proteinExistence type="predicted"/>
<gene>
    <name evidence="4" type="ORF">GA0061103_1532</name>
</gene>
<dbReference type="GO" id="GO:0042597">
    <property type="term" value="C:periplasmic space"/>
    <property type="evidence" value="ECO:0007669"/>
    <property type="project" value="UniProtKB-SubCell"/>
</dbReference>
<dbReference type="Gene3D" id="3.40.190.10">
    <property type="entry name" value="Periplasmic binding protein-like II"/>
    <property type="match status" value="2"/>
</dbReference>
<comment type="subcellular location">
    <subcellularLocation>
        <location evidence="1">Periplasm</location>
    </subcellularLocation>
</comment>
<evidence type="ECO:0000259" key="3">
    <source>
        <dbReference type="SMART" id="SM00062"/>
    </source>
</evidence>
<dbReference type="Proteomes" id="UP000199101">
    <property type="component" value="Unassembled WGS sequence"/>
</dbReference>
<evidence type="ECO:0000256" key="2">
    <source>
        <dbReference type="ARBA" id="ARBA00022729"/>
    </source>
</evidence>
<dbReference type="PANTHER" id="PTHR35936:SF17">
    <property type="entry name" value="ARGININE-BINDING EXTRACELLULAR PROTEIN ARTP"/>
    <property type="match status" value="1"/>
</dbReference>
<protein>
    <submittedName>
        <fullName evidence="4">Polar amino acid transport system substrate-binding protein</fullName>
    </submittedName>
</protein>
<name>A0A1C3U537_9HYPH</name>
<dbReference type="STRING" id="410764.GA0061103_1532"/>
<dbReference type="EMBL" id="FMAG01000001">
    <property type="protein sequence ID" value="SCB10593.1"/>
    <property type="molecule type" value="Genomic_DNA"/>
</dbReference>
<dbReference type="SMART" id="SM00062">
    <property type="entry name" value="PBPb"/>
    <property type="match status" value="1"/>
</dbReference>
<dbReference type="AlphaFoldDB" id="A0A1C3U537"/>
<evidence type="ECO:0000256" key="1">
    <source>
        <dbReference type="ARBA" id="ARBA00004418"/>
    </source>
</evidence>
<dbReference type="PANTHER" id="PTHR35936">
    <property type="entry name" value="MEMBRANE-BOUND LYTIC MUREIN TRANSGLYCOSYLASE F"/>
    <property type="match status" value="1"/>
</dbReference>
<dbReference type="SUPFAM" id="SSF53850">
    <property type="entry name" value="Periplasmic binding protein-like II"/>
    <property type="match status" value="1"/>
</dbReference>
<dbReference type="InterPro" id="IPR001638">
    <property type="entry name" value="Solute-binding_3/MltF_N"/>
</dbReference>
<reference evidence="5" key="1">
    <citation type="submission" date="2016-08" db="EMBL/GenBank/DDBJ databases">
        <authorList>
            <person name="Varghese N."/>
            <person name="Submissions Spin"/>
        </authorList>
    </citation>
    <scope>NUCLEOTIDE SEQUENCE [LARGE SCALE GENOMIC DNA]</scope>
    <source>
        <strain evidence="5">HAMBI 2975</strain>
    </source>
</reference>
<dbReference type="RefSeq" id="WP_167376511.1">
    <property type="nucleotide sequence ID" value="NZ_FMAG01000001.1"/>
</dbReference>
<accession>A0A1C3U537</accession>